<proteinExistence type="predicted"/>
<keyword evidence="1" id="KW-0472">Membrane</keyword>
<reference evidence="3" key="1">
    <citation type="journal article" date="2019" name="Int. J. Syst. Evol. Microbiol.">
        <title>The Global Catalogue of Microorganisms (GCM) 10K type strain sequencing project: providing services to taxonomists for standard genome sequencing and annotation.</title>
        <authorList>
            <consortium name="The Broad Institute Genomics Platform"/>
            <consortium name="The Broad Institute Genome Sequencing Center for Infectious Disease"/>
            <person name="Wu L."/>
            <person name="Ma J."/>
        </authorList>
    </citation>
    <scope>NUCLEOTIDE SEQUENCE [LARGE SCALE GENOMIC DNA]</scope>
    <source>
        <strain evidence="3">NBRC 108725</strain>
    </source>
</reference>
<organism evidence="2 3">
    <name type="scientific">Naasia aerilata</name>
    <dbReference type="NCBI Taxonomy" id="1162966"/>
    <lineage>
        <taxon>Bacteria</taxon>
        <taxon>Bacillati</taxon>
        <taxon>Actinomycetota</taxon>
        <taxon>Actinomycetes</taxon>
        <taxon>Micrococcales</taxon>
        <taxon>Microbacteriaceae</taxon>
        <taxon>Naasia</taxon>
    </lineage>
</organism>
<dbReference type="EMBL" id="AP027731">
    <property type="protein sequence ID" value="BDZ47128.1"/>
    <property type="molecule type" value="Genomic_DNA"/>
</dbReference>
<accession>A0ABN6XQC1</accession>
<name>A0ABN6XQC1_9MICO</name>
<sequence>MRALYVVLSSLVFTVLVLLGVTGIVLAGGARPAGWPYYLALAALILLTLPAVALGAFVQWWPIEPWRGRGRRYLLRMVVVTVALQVVGAVLAVLVAGEQRMPMWQPALYLALVAVLTVANVALARWVRRRDDLRPPAPSAVWNRDVIRRKSRTVALWFLGALLVFGVGLFVLETVVPEAGDRDSSLMLVWLALSLAFLTGSFACMVVAWPLLRQVREVKGRYVSDLRTIARVVIKGKKEDLSEEEEGRAARYARIMTAYYPFQIAQFTFLYLGILCQQLPRALGDDGAGLRPFSVYLSVLLVVVFVVMVPLVLRQWRRAKRYAATHADVLAV</sequence>
<feature type="transmembrane region" description="Helical" evidence="1">
    <location>
        <begin position="258"/>
        <end position="275"/>
    </location>
</feature>
<dbReference type="RefSeq" id="WP_286277072.1">
    <property type="nucleotide sequence ID" value="NZ_AP027731.1"/>
</dbReference>
<protein>
    <submittedName>
        <fullName evidence="2">Uncharacterized protein</fullName>
    </submittedName>
</protein>
<feature type="transmembrane region" description="Helical" evidence="1">
    <location>
        <begin position="73"/>
        <end position="95"/>
    </location>
</feature>
<feature type="transmembrane region" description="Helical" evidence="1">
    <location>
        <begin position="295"/>
        <end position="313"/>
    </location>
</feature>
<evidence type="ECO:0000313" key="2">
    <source>
        <dbReference type="EMBL" id="BDZ47128.1"/>
    </source>
</evidence>
<feature type="transmembrane region" description="Helical" evidence="1">
    <location>
        <begin position="154"/>
        <end position="176"/>
    </location>
</feature>
<evidence type="ECO:0000256" key="1">
    <source>
        <dbReference type="SAM" id="Phobius"/>
    </source>
</evidence>
<feature type="transmembrane region" description="Helical" evidence="1">
    <location>
        <begin position="188"/>
        <end position="212"/>
    </location>
</feature>
<keyword evidence="3" id="KW-1185">Reference proteome</keyword>
<gene>
    <name evidence="2" type="ORF">GCM10025866_30370</name>
</gene>
<dbReference type="Proteomes" id="UP001321498">
    <property type="component" value="Chromosome"/>
</dbReference>
<feature type="transmembrane region" description="Helical" evidence="1">
    <location>
        <begin position="37"/>
        <end position="61"/>
    </location>
</feature>
<keyword evidence="1" id="KW-1133">Transmembrane helix</keyword>
<feature type="transmembrane region" description="Helical" evidence="1">
    <location>
        <begin position="107"/>
        <end position="127"/>
    </location>
</feature>
<evidence type="ECO:0000313" key="3">
    <source>
        <dbReference type="Proteomes" id="UP001321498"/>
    </source>
</evidence>
<keyword evidence="1" id="KW-0812">Transmembrane</keyword>